<feature type="transmembrane region" description="Helical" evidence="1">
    <location>
        <begin position="483"/>
        <end position="505"/>
    </location>
</feature>
<feature type="transmembrane region" description="Helical" evidence="1">
    <location>
        <begin position="171"/>
        <end position="194"/>
    </location>
</feature>
<keyword evidence="1" id="KW-1133">Transmembrane helix</keyword>
<feature type="transmembrane region" description="Helical" evidence="1">
    <location>
        <begin position="25"/>
        <end position="48"/>
    </location>
</feature>
<gene>
    <name evidence="2" type="ORF">B5766_08120</name>
</gene>
<evidence type="ECO:0000313" key="3">
    <source>
        <dbReference type="Proteomes" id="UP000219994"/>
    </source>
</evidence>
<reference evidence="3" key="1">
    <citation type="submission" date="2017-03" db="EMBL/GenBank/DDBJ databases">
        <authorList>
            <person name="Lund M.B."/>
        </authorList>
    </citation>
    <scope>NUCLEOTIDE SEQUENCE [LARGE SCALE GENOMIC DNA]</scope>
</reference>
<feature type="transmembrane region" description="Helical" evidence="1">
    <location>
        <begin position="303"/>
        <end position="324"/>
    </location>
</feature>
<feature type="transmembrane region" description="Helical" evidence="1">
    <location>
        <begin position="452"/>
        <end position="477"/>
    </location>
</feature>
<feature type="transmembrane region" description="Helical" evidence="1">
    <location>
        <begin position="60"/>
        <end position="81"/>
    </location>
</feature>
<name>A0A2A6FQS4_9MICO</name>
<accession>A0A2A6FQS4</accession>
<evidence type="ECO:0000256" key="1">
    <source>
        <dbReference type="SAM" id="Phobius"/>
    </source>
</evidence>
<feature type="transmembrane region" description="Helical" evidence="1">
    <location>
        <begin position="410"/>
        <end position="431"/>
    </location>
</feature>
<dbReference type="Proteomes" id="UP000219994">
    <property type="component" value="Unassembled WGS sequence"/>
</dbReference>
<feature type="transmembrane region" description="Helical" evidence="1">
    <location>
        <begin position="134"/>
        <end position="159"/>
    </location>
</feature>
<dbReference type="AlphaFoldDB" id="A0A2A6FQS4"/>
<comment type="caution">
    <text evidence="2">The sequence shown here is derived from an EMBL/GenBank/DDBJ whole genome shotgun (WGS) entry which is preliminary data.</text>
</comment>
<feature type="transmembrane region" description="Helical" evidence="1">
    <location>
        <begin position="376"/>
        <end position="398"/>
    </location>
</feature>
<organism evidence="2 3">
    <name type="scientific">Candidatus Lumbricidiphila eiseniae</name>
    <dbReference type="NCBI Taxonomy" id="1969409"/>
    <lineage>
        <taxon>Bacteria</taxon>
        <taxon>Bacillati</taxon>
        <taxon>Actinomycetota</taxon>
        <taxon>Actinomycetes</taxon>
        <taxon>Micrococcales</taxon>
        <taxon>Microbacteriaceae</taxon>
        <taxon>Candidatus Lumbricidiphila</taxon>
    </lineage>
</organism>
<protein>
    <submittedName>
        <fullName evidence="2">Uncharacterized protein</fullName>
    </submittedName>
</protein>
<feature type="transmembrane region" description="Helical" evidence="1">
    <location>
        <begin position="102"/>
        <end position="128"/>
    </location>
</feature>
<keyword evidence="1" id="KW-0472">Membrane</keyword>
<feature type="transmembrane region" description="Helical" evidence="1">
    <location>
        <begin position="231"/>
        <end position="252"/>
    </location>
</feature>
<sequence>MVAQLFALKLRLLANNFRRTRWQSCGLITGVAIILALAGLVCAALIARRSAEDIAVTRDILTVAGAVVMIGFLVAPIIIGVNDRMDPRRFALFGLEQRTLSWGLALCGLLGVPTLALTAVLISTVIVWSSSAAATVVASVAALLALATCVLGTRIMVVLRSLLITTGQARIITGLIGIFLLLMLSPATVALTTVEWETSGFTVLGNIAAVVRWTPFGAAFAAPGNIATGTWVTAILQLFIAVITLFLTWWTWRRVLSRALATPGRNLSTKAHRRLGWFTLMPHGEIGVIAARSTTYWLRDSRYWVSVVAVLITPLVVLVVLACAGVPPRLAALLPVPIMALFLGWSLHNDTAHDSTAIWLHVVSGTRGMNDRIGRIVPVLATGIAVIVAGSALSVYLVDEWWLLPPLLGASAALLLGGLGVGSISSARFPYPAVRPGDSPFQQPQSTDMRSAMVQALTLIIPVLIALPALVFGVIGIAHGAGWLLASLAVGIVSGVIALVIGVAVGGKIFDRRGPEILAAALHPQAHGT</sequence>
<evidence type="ECO:0000313" key="2">
    <source>
        <dbReference type="EMBL" id="PDQ35079.1"/>
    </source>
</evidence>
<keyword evidence="1" id="KW-0812">Transmembrane</keyword>
<feature type="transmembrane region" description="Helical" evidence="1">
    <location>
        <begin position="330"/>
        <end position="347"/>
    </location>
</feature>
<dbReference type="EMBL" id="NAEP01000041">
    <property type="protein sequence ID" value="PDQ35079.1"/>
    <property type="molecule type" value="Genomic_DNA"/>
</dbReference>
<proteinExistence type="predicted"/>